<dbReference type="PANTHER" id="PTHR30121">
    <property type="entry name" value="UNCHARACTERIZED PROTEIN YJGR-RELATED"/>
    <property type="match status" value="1"/>
</dbReference>
<accession>A0A2T2WGB1</accession>
<dbReference type="InterPro" id="IPR043964">
    <property type="entry name" value="P-loop_TraG"/>
</dbReference>
<reference evidence="2 3" key="1">
    <citation type="journal article" date="2014" name="BMC Genomics">
        <title>Comparison of environmental and isolate Sulfobacillus genomes reveals diverse carbon, sulfur, nitrogen, and hydrogen metabolisms.</title>
        <authorList>
            <person name="Justice N.B."/>
            <person name="Norman A."/>
            <person name="Brown C.T."/>
            <person name="Singh A."/>
            <person name="Thomas B.C."/>
            <person name="Banfield J.F."/>
        </authorList>
    </citation>
    <scope>NUCLEOTIDE SEQUENCE [LARGE SCALE GENOMIC DNA]</scope>
    <source>
        <strain evidence="2">AMDSBA3</strain>
    </source>
</reference>
<dbReference type="Pfam" id="PF19044">
    <property type="entry name" value="P-loop_TraG"/>
    <property type="match status" value="1"/>
</dbReference>
<dbReference type="Gene3D" id="3.40.50.300">
    <property type="entry name" value="P-loop containing nucleotide triphosphate hydrolases"/>
    <property type="match status" value="1"/>
</dbReference>
<evidence type="ECO:0000313" key="3">
    <source>
        <dbReference type="Proteomes" id="UP000241848"/>
    </source>
</evidence>
<dbReference type="InterPro" id="IPR027417">
    <property type="entry name" value="P-loop_NTPase"/>
</dbReference>
<dbReference type="Gene3D" id="1.10.8.730">
    <property type="match status" value="1"/>
</dbReference>
<dbReference type="EMBL" id="PXYV01000038">
    <property type="protein sequence ID" value="PSR21269.1"/>
    <property type="molecule type" value="Genomic_DNA"/>
</dbReference>
<sequence>MELIRRRRKLDPRDDLDALWPSHIRFHPDYIEIGDRLIRTYTIVAYPREVQAGWFEPLLAFPNPASFVFHSAPVDTGVAVRSMNRRMLWSRGSTNSERMPGGISQTAQAVALADAEHVRLELAKGETRMIEVGLTVALWAYDQNELDQSSRLFESLAQGMMMVARPLRYQQDLGLRQILPLGDFEDKVREMDTRVWSTLFPFASRDVIHPQGQLLGVNSFTKSFIIVDRFQMASPHSITIGWSGSGKSFAAKLDALRSRYRGWAVTVIDPEGEYYWLDRVGATVWALGDETSPGFPFDPFSISAAASSDERARETDFLLRFLRRLAPELMEDYGNLVHDAVWHALARQNASFSPMEDAAASPTRFWQGLSDMAGSAHDRLNLAWQRWGMAVGHPIINCGDGQFEVFDLRRVGTAMKGTVYLALTEWLLRRMGREQLPRLIIFDEAWHLLNDVESASYLEELFRRARKWGTAVSLLSQDIGDFLRSRAAEVCLRNAPMVLLLRQHAEGVAEVAHMLRLHEREVQMIVSASPGEGLLLLGDDHLPIQVIASTHERDLLSTATVRGS</sequence>
<dbReference type="Proteomes" id="UP000241848">
    <property type="component" value="Unassembled WGS sequence"/>
</dbReference>
<dbReference type="InterPro" id="IPR051162">
    <property type="entry name" value="T4SS_component"/>
</dbReference>
<dbReference type="AlphaFoldDB" id="A0A2T2WGB1"/>
<dbReference type="SUPFAM" id="SSF52540">
    <property type="entry name" value="P-loop containing nucleoside triphosphate hydrolases"/>
    <property type="match status" value="1"/>
</dbReference>
<gene>
    <name evidence="2" type="ORF">C7B45_11650</name>
</gene>
<feature type="domain" description="TraG P-loop" evidence="1">
    <location>
        <begin position="418"/>
        <end position="528"/>
    </location>
</feature>
<evidence type="ECO:0000259" key="1">
    <source>
        <dbReference type="Pfam" id="PF19044"/>
    </source>
</evidence>
<evidence type="ECO:0000313" key="2">
    <source>
        <dbReference type="EMBL" id="PSR21269.1"/>
    </source>
</evidence>
<comment type="caution">
    <text evidence="2">The sequence shown here is derived from an EMBL/GenBank/DDBJ whole genome shotgun (WGS) entry which is preliminary data.</text>
</comment>
<dbReference type="PANTHER" id="PTHR30121:SF6">
    <property type="entry name" value="SLR6007 PROTEIN"/>
    <property type="match status" value="1"/>
</dbReference>
<organism evidence="2 3">
    <name type="scientific">Sulfobacillus acidophilus</name>
    <dbReference type="NCBI Taxonomy" id="53633"/>
    <lineage>
        <taxon>Bacteria</taxon>
        <taxon>Bacillati</taxon>
        <taxon>Bacillota</taxon>
        <taxon>Clostridia</taxon>
        <taxon>Eubacteriales</taxon>
        <taxon>Clostridiales Family XVII. Incertae Sedis</taxon>
        <taxon>Sulfobacillus</taxon>
    </lineage>
</organism>
<proteinExistence type="predicted"/>
<protein>
    <submittedName>
        <fullName evidence="2">Conjugal transfer protein TraC</fullName>
    </submittedName>
</protein>
<name>A0A2T2WGB1_9FIRM</name>